<dbReference type="PANTHER" id="PTHR34720">
    <property type="entry name" value="MICROCYSTIN DEPENDENT PROTEIN"/>
    <property type="match status" value="1"/>
</dbReference>
<dbReference type="EMBL" id="CACVAS010000107">
    <property type="protein sequence ID" value="CAA6819128.1"/>
    <property type="molecule type" value="Genomic_DNA"/>
</dbReference>
<evidence type="ECO:0000259" key="1">
    <source>
        <dbReference type="PROSITE" id="PS50268"/>
    </source>
</evidence>
<accession>A0A6S6TS85</accession>
<dbReference type="InterPro" id="IPR041690">
    <property type="entry name" value="Cadherin_5"/>
</dbReference>
<dbReference type="InterPro" id="IPR002126">
    <property type="entry name" value="Cadherin-like_dom"/>
</dbReference>
<dbReference type="GO" id="GO:0007156">
    <property type="term" value="P:homophilic cell adhesion via plasma membrane adhesion molecules"/>
    <property type="evidence" value="ECO:0007669"/>
    <property type="project" value="InterPro"/>
</dbReference>
<reference evidence="2" key="1">
    <citation type="submission" date="2020-01" db="EMBL/GenBank/DDBJ databases">
        <authorList>
            <person name="Meier V. D."/>
            <person name="Meier V D."/>
        </authorList>
    </citation>
    <scope>NUCLEOTIDE SEQUENCE</scope>
    <source>
        <strain evidence="2">HLG_WM_MAG_01</strain>
    </source>
</reference>
<feature type="domain" description="Cadherin" evidence="1">
    <location>
        <begin position="756"/>
        <end position="851"/>
    </location>
</feature>
<protein>
    <submittedName>
        <fullName evidence="2">T1SS secreted agglutinin RTX</fullName>
    </submittedName>
</protein>
<dbReference type="PROSITE" id="PS50268">
    <property type="entry name" value="CADHERIN_2"/>
    <property type="match status" value="1"/>
</dbReference>
<dbReference type="PANTHER" id="PTHR34720:SF9">
    <property type="entry name" value="BLR4714 PROTEIN"/>
    <property type="match status" value="1"/>
</dbReference>
<organism evidence="2">
    <name type="scientific">uncultured Sulfurovum sp</name>
    <dbReference type="NCBI Taxonomy" id="269237"/>
    <lineage>
        <taxon>Bacteria</taxon>
        <taxon>Pseudomonadati</taxon>
        <taxon>Campylobacterota</taxon>
        <taxon>Epsilonproteobacteria</taxon>
        <taxon>Campylobacterales</taxon>
        <taxon>Sulfurovaceae</taxon>
        <taxon>Sulfurovum</taxon>
        <taxon>environmental samples</taxon>
    </lineage>
</organism>
<dbReference type="Gene3D" id="2.60.40.3440">
    <property type="match status" value="4"/>
</dbReference>
<dbReference type="Pfam" id="PF17892">
    <property type="entry name" value="Cadherin_5"/>
    <property type="match status" value="1"/>
</dbReference>
<gene>
    <name evidence="2" type="ORF">HELGO_WM496</name>
</gene>
<dbReference type="GO" id="GO:0005509">
    <property type="term" value="F:calcium ion binding"/>
    <property type="evidence" value="ECO:0007669"/>
    <property type="project" value="InterPro"/>
</dbReference>
<dbReference type="GO" id="GO:0016020">
    <property type="term" value="C:membrane"/>
    <property type="evidence" value="ECO:0007669"/>
    <property type="project" value="InterPro"/>
</dbReference>
<name>A0A6S6TS85_9BACT</name>
<evidence type="ECO:0000313" key="2">
    <source>
        <dbReference type="EMBL" id="CAA6819128.1"/>
    </source>
</evidence>
<dbReference type="NCBIfam" id="NF012211">
    <property type="entry name" value="tand_rpt_95"/>
    <property type="match status" value="8"/>
</dbReference>
<proteinExistence type="predicted"/>
<sequence length="1183" mass="125863">MVISTFFLLTSITYATTCSSGYTYKDISSYTSGASTSSNLVVDTGIVLLPKESIDLQDVETYESHTTVQPHERYKAVLQNAGETAYTTDIDNSNPGSVLTDLGTLDNTSGSNSALTFRHYAADHDTLSDPDIYNSVTLEGFCYKITPATCDTGYTFLELDIYSSGENNGGSNLVQDIDLIFDATAESIDFKDVWTFNVDTSDQEHEQFLIEAYTTSSGTSTGTTSYTIDVNNSMANNNQFSDVGSLNIDSTMSLRARHYAKDNPVSGTNSVSLKGLCYKIMSNSAPTAVPDTKTTPEDTPTTITVLGNDTDPDGDTLSVTTLTQPSHGTAVKNANGTITYTPDANYNGTDVFTYSITDGNGETDTTTVTVTVTPVNDAPVAVDDTTTTQEDQPVNIPVVSNDTDVDGDILTVKPGSLTTPANGTVSINPDGTVKYTPDANFNGTDTFEYTVQDGNGGEDTATVTVTVLDTPDVPVANDDSFTLNEDTTKNGTLITNDIPSTDGGNVWSKVSDPSNGTVTVNAAGTFSYVPNANFNGLDSFTYKIRDADGDESEATVILDVKSVNDAPVAVDDTTTTQEDQPVNIPVVSNDTDVDGDILTVKPGSLTTPANGTVSINPDGTVKYTPDANFNGTDTFEYTVQDGNGGEDTATVTVTVGSVNDRVIAVDDYETTDEEVAVDINVSNNDIDDDGDALTVDSFTQPNNGTVTQNTDGTLKYTPDANFDGVDFFTYVITDGSTNDSAFVVITVNDTNKQPIAMDDDKTTPEDTPTTITVLGNDTDPEGDTLTVKPGSLTTPANGTVVINPDGTVKYTPDANFNGTDTFEYTVQDGNGGEDTATVTVTVTPVNDAPVAVDDNESTPEDTPIDINVTMNDIDVDGDILIVDVFTQPNNGVVTQNADGTLKYTPDANFNGIDIFEYTVTDGVLTDTATVTVTVVPVNDAPIAVDDTNETDRNTSITLGLEDIVLSNDSDVDGDTLSIVSVSNEVNGTVILNGDGTVTFAPDVNYTGTGQFDYTISDGNGGFDTATVVITINETVFPPDYRPILTVYGGIVAGEGEHIISFDILIRDLIDNGQYDQSNPLVVRVPKNDAISLVYDSTMTSFKGQFVENYLWQFDDSDPFDYVFTFTGINDHLSRTRFAIEGTFAVEVGEIGKFILEATIKAGTGGDSNIDNNSDRDTIEKRLN</sequence>
<dbReference type="Gene3D" id="2.60.40.2810">
    <property type="match status" value="4"/>
</dbReference>
<dbReference type="AlphaFoldDB" id="A0A6S6TS85"/>
<dbReference type="Pfam" id="PF17963">
    <property type="entry name" value="Big_9"/>
    <property type="match status" value="7"/>
</dbReference>